<dbReference type="InterPro" id="IPR011990">
    <property type="entry name" value="TPR-like_helical_dom_sf"/>
</dbReference>
<dbReference type="AlphaFoldDB" id="A0A9P7Y696"/>
<evidence type="ECO:0000313" key="1">
    <source>
        <dbReference type="EMBL" id="KAG9228144.1"/>
    </source>
</evidence>
<sequence>MQIIWSRAAQARSSCKCSSCLHNAVALARRGTSAAVRKRKVTVGEFVTACYSSILASAAIVDARLKSDRRRDWDRAIEEIKAGRPVEDLKVPKTTEGNRKHDVEHETIAEVGLEVDNEGQAAAKSGVYNRSWDKTVWTTTPARQYTKFDTTLRTMNCQLRDRRASISGNGPARKNVEAVINEDEIIRQTNFEHREPNKPEYLLKTQDMMRRLVDQLLYGTNLLALENNTALPNVQVARQRMETIQRIRMVRSQFVSSPNYQSVEHSEVEHERSALHKSLTHLSSKIMPGSDGIDVMVGKLCYNLLVSTAPPSIATYNILIGEFSRLGQHHLVQSVVDSFLHDSKLKPNERTIKLILDHYIAKGDPTGFRAIVRRMRAVEGDMRIKRSTIFALAEDINIQKWALSNKVIHRGLFLSQKVDRDSDIFEALTRGSLGMTGPASAVRFIRAALREGQMVFSQTIFRVVEYCVMNRDYKSGIKLLDAILSFWEDGRTRSPINYTPDVRYALYRLFALCGIDPSANLNQSLHKMLSQEALRSLVRHMQLESLSDSLDYAATRISAVKTLVDFTPEPSDLATKQDSAPRDDASEGVQKAIKTLKKHAKTEKWRAASHELRLMQTRWIRFMGIEARLTTRAKWIASAAEESDLTIELYSRLSEKSKREFVALCLVKSSTAGHLNRLNLLSRLEKRDEEINARLLPRWHSVKGLEVSTESEAMLKKLILKTSPSPPPPLAEAAS</sequence>
<gene>
    <name evidence="1" type="ORF">BJ875DRAFT_478233</name>
</gene>
<dbReference type="Proteomes" id="UP000824998">
    <property type="component" value="Unassembled WGS sequence"/>
</dbReference>
<accession>A0A9P7Y696</accession>
<proteinExistence type="predicted"/>
<dbReference type="Gene3D" id="1.25.40.10">
    <property type="entry name" value="Tetratricopeptide repeat domain"/>
    <property type="match status" value="1"/>
</dbReference>
<evidence type="ECO:0008006" key="3">
    <source>
        <dbReference type="Google" id="ProtNLM"/>
    </source>
</evidence>
<evidence type="ECO:0000313" key="2">
    <source>
        <dbReference type="Proteomes" id="UP000824998"/>
    </source>
</evidence>
<keyword evidence="2" id="KW-1185">Reference proteome</keyword>
<comment type="caution">
    <text evidence="1">The sequence shown here is derived from an EMBL/GenBank/DDBJ whole genome shotgun (WGS) entry which is preliminary data.</text>
</comment>
<organism evidence="1 2">
    <name type="scientific">Amylocarpus encephaloides</name>
    <dbReference type="NCBI Taxonomy" id="45428"/>
    <lineage>
        <taxon>Eukaryota</taxon>
        <taxon>Fungi</taxon>
        <taxon>Dikarya</taxon>
        <taxon>Ascomycota</taxon>
        <taxon>Pezizomycotina</taxon>
        <taxon>Leotiomycetes</taxon>
        <taxon>Helotiales</taxon>
        <taxon>Helotiales incertae sedis</taxon>
        <taxon>Amylocarpus</taxon>
    </lineage>
</organism>
<protein>
    <recommendedName>
        <fullName evidence="3">Pentatricopeptide repeat domain-containing protein</fullName>
    </recommendedName>
</protein>
<reference evidence="1" key="1">
    <citation type="journal article" date="2021" name="IMA Fungus">
        <title>Genomic characterization of three marine fungi, including Emericellopsis atlantica sp. nov. with signatures of a generalist lifestyle and marine biomass degradation.</title>
        <authorList>
            <person name="Hagestad O.C."/>
            <person name="Hou L."/>
            <person name="Andersen J.H."/>
            <person name="Hansen E.H."/>
            <person name="Altermark B."/>
            <person name="Li C."/>
            <person name="Kuhnert E."/>
            <person name="Cox R.J."/>
            <person name="Crous P.W."/>
            <person name="Spatafora J.W."/>
            <person name="Lail K."/>
            <person name="Amirebrahimi M."/>
            <person name="Lipzen A."/>
            <person name="Pangilinan J."/>
            <person name="Andreopoulos W."/>
            <person name="Hayes R.D."/>
            <person name="Ng V."/>
            <person name="Grigoriev I.V."/>
            <person name="Jackson S.A."/>
            <person name="Sutton T.D.S."/>
            <person name="Dobson A.D.W."/>
            <person name="Rama T."/>
        </authorList>
    </citation>
    <scope>NUCLEOTIDE SEQUENCE</scope>
    <source>
        <strain evidence="1">TRa018bII</strain>
    </source>
</reference>
<name>A0A9P7Y696_9HELO</name>
<dbReference type="OrthoDB" id="185373at2759"/>
<dbReference type="EMBL" id="MU252047">
    <property type="protein sequence ID" value="KAG9228144.1"/>
    <property type="molecule type" value="Genomic_DNA"/>
</dbReference>